<evidence type="ECO:0000313" key="2">
    <source>
        <dbReference type="Proteomes" id="UP000239757"/>
    </source>
</evidence>
<reference evidence="1 2" key="1">
    <citation type="submission" date="2015-01" db="EMBL/GenBank/DDBJ databases">
        <title>Genome of allotetraploid Gossypium barbadense reveals genomic plasticity and fiber elongation in cotton evolution.</title>
        <authorList>
            <person name="Chen X."/>
            <person name="Liu X."/>
            <person name="Zhao B."/>
            <person name="Zheng H."/>
            <person name="Hu Y."/>
            <person name="Lu G."/>
            <person name="Yang C."/>
            <person name="Chen J."/>
            <person name="Shan C."/>
            <person name="Zhang L."/>
            <person name="Zhou Y."/>
            <person name="Wang L."/>
            <person name="Guo W."/>
            <person name="Bai Y."/>
            <person name="Ruan J."/>
            <person name="Shangguan X."/>
            <person name="Mao Y."/>
            <person name="Jiang J."/>
            <person name="Zhu Y."/>
            <person name="Lei J."/>
            <person name="Kang H."/>
            <person name="Chen S."/>
            <person name="He X."/>
            <person name="Wang R."/>
            <person name="Wang Y."/>
            <person name="Chen J."/>
            <person name="Wang L."/>
            <person name="Yu S."/>
            <person name="Wang B."/>
            <person name="Wei J."/>
            <person name="Song S."/>
            <person name="Lu X."/>
            <person name="Gao Z."/>
            <person name="Gu W."/>
            <person name="Deng X."/>
            <person name="Ma D."/>
            <person name="Wang S."/>
            <person name="Liang W."/>
            <person name="Fang L."/>
            <person name="Cai C."/>
            <person name="Zhu X."/>
            <person name="Zhou B."/>
            <person name="Zhang Y."/>
            <person name="Chen Z."/>
            <person name="Xu S."/>
            <person name="Zhu R."/>
            <person name="Wang S."/>
            <person name="Zhang T."/>
            <person name="Zhao G."/>
        </authorList>
    </citation>
    <scope>NUCLEOTIDE SEQUENCE [LARGE SCALE GENOMIC DNA]</scope>
    <source>
        <strain evidence="2">cv. Xinhai21</strain>
        <tissue evidence="1">Leaf</tissue>
    </source>
</reference>
<proteinExistence type="predicted"/>
<dbReference type="Proteomes" id="UP000239757">
    <property type="component" value="Unassembled WGS sequence"/>
</dbReference>
<evidence type="ECO:0000313" key="1">
    <source>
        <dbReference type="EMBL" id="PPS02993.1"/>
    </source>
</evidence>
<name>A0A2P5XI29_GOSBA</name>
<dbReference type="OrthoDB" id="1709476at2759"/>
<gene>
    <name evidence="1" type="ORF">GOBAR_AA17675</name>
</gene>
<dbReference type="AlphaFoldDB" id="A0A2P5XI29"/>
<protein>
    <submittedName>
        <fullName evidence="1">Uncharacterized protein</fullName>
    </submittedName>
</protein>
<sequence length="134" mass="15739">MSSDRDDITSHFDVSNITTQLSMQEIPCKDMMEPWLNSFNTYSTSLEEQRLQIEEVREKVLLDDADPRITNSEPNRAIPFTILNIFPYGIVEVTHADFGTFKVNNNRLKPYFDKINSRKEDFDSVIHRDHENIR</sequence>
<dbReference type="EMBL" id="KZ664823">
    <property type="protein sequence ID" value="PPS02993.1"/>
    <property type="molecule type" value="Genomic_DNA"/>
</dbReference>
<organism evidence="1 2">
    <name type="scientific">Gossypium barbadense</name>
    <name type="common">Sea Island cotton</name>
    <name type="synonym">Hibiscus barbadensis</name>
    <dbReference type="NCBI Taxonomy" id="3634"/>
    <lineage>
        <taxon>Eukaryota</taxon>
        <taxon>Viridiplantae</taxon>
        <taxon>Streptophyta</taxon>
        <taxon>Embryophyta</taxon>
        <taxon>Tracheophyta</taxon>
        <taxon>Spermatophyta</taxon>
        <taxon>Magnoliopsida</taxon>
        <taxon>eudicotyledons</taxon>
        <taxon>Gunneridae</taxon>
        <taxon>Pentapetalae</taxon>
        <taxon>rosids</taxon>
        <taxon>malvids</taxon>
        <taxon>Malvales</taxon>
        <taxon>Malvaceae</taxon>
        <taxon>Malvoideae</taxon>
        <taxon>Gossypium</taxon>
    </lineage>
</organism>
<accession>A0A2P5XI29</accession>